<dbReference type="RefSeq" id="XP_019019729.1">
    <property type="nucleotide sequence ID" value="XM_019165010.1"/>
</dbReference>
<evidence type="ECO:0000313" key="1">
    <source>
        <dbReference type="EMBL" id="ODQ48616.1"/>
    </source>
</evidence>
<dbReference type="EMBL" id="KV454001">
    <property type="protein sequence ID" value="ODQ48616.1"/>
    <property type="molecule type" value="Genomic_DNA"/>
</dbReference>
<dbReference type="Proteomes" id="UP000094455">
    <property type="component" value="Unassembled WGS sequence"/>
</dbReference>
<keyword evidence="2" id="KW-1185">Reference proteome</keyword>
<dbReference type="AlphaFoldDB" id="A0A1E3NRA9"/>
<dbReference type="GeneID" id="30181697"/>
<gene>
    <name evidence="1" type="ORF">PICMEDRAFT_84678</name>
</gene>
<sequence length="106" mass="11758">MTVHCGDMTDFSKYESVFEEVSLFKALPSEVIITLDRPVSLCTLEKLTASVIFGDRGVSPSFPERELLSITVTLNMLDIASFVCIGELFYPLNVLVSAKVCDRFSL</sequence>
<proteinExistence type="predicted"/>
<evidence type="ECO:0000313" key="2">
    <source>
        <dbReference type="Proteomes" id="UP000094455"/>
    </source>
</evidence>
<name>A0A1E3NRA9_9ASCO</name>
<organism evidence="1 2">
    <name type="scientific">Pichia membranifaciens NRRL Y-2026</name>
    <dbReference type="NCBI Taxonomy" id="763406"/>
    <lineage>
        <taxon>Eukaryota</taxon>
        <taxon>Fungi</taxon>
        <taxon>Dikarya</taxon>
        <taxon>Ascomycota</taxon>
        <taxon>Saccharomycotina</taxon>
        <taxon>Pichiomycetes</taxon>
        <taxon>Pichiales</taxon>
        <taxon>Pichiaceae</taxon>
        <taxon>Pichia</taxon>
    </lineage>
</organism>
<accession>A0A1E3NRA9</accession>
<reference evidence="1 2" key="1">
    <citation type="journal article" date="2016" name="Proc. Natl. Acad. Sci. U.S.A.">
        <title>Comparative genomics of biotechnologically important yeasts.</title>
        <authorList>
            <person name="Riley R."/>
            <person name="Haridas S."/>
            <person name="Wolfe K.H."/>
            <person name="Lopes M.R."/>
            <person name="Hittinger C.T."/>
            <person name="Goeker M."/>
            <person name="Salamov A.A."/>
            <person name="Wisecaver J.H."/>
            <person name="Long T.M."/>
            <person name="Calvey C.H."/>
            <person name="Aerts A.L."/>
            <person name="Barry K.W."/>
            <person name="Choi C."/>
            <person name="Clum A."/>
            <person name="Coughlan A.Y."/>
            <person name="Deshpande S."/>
            <person name="Douglass A.P."/>
            <person name="Hanson S.J."/>
            <person name="Klenk H.-P."/>
            <person name="LaButti K.M."/>
            <person name="Lapidus A."/>
            <person name="Lindquist E.A."/>
            <person name="Lipzen A.M."/>
            <person name="Meier-Kolthoff J.P."/>
            <person name="Ohm R.A."/>
            <person name="Otillar R.P."/>
            <person name="Pangilinan J.L."/>
            <person name="Peng Y."/>
            <person name="Rokas A."/>
            <person name="Rosa C.A."/>
            <person name="Scheuner C."/>
            <person name="Sibirny A.A."/>
            <person name="Slot J.C."/>
            <person name="Stielow J.B."/>
            <person name="Sun H."/>
            <person name="Kurtzman C.P."/>
            <person name="Blackwell M."/>
            <person name="Grigoriev I.V."/>
            <person name="Jeffries T.W."/>
        </authorList>
    </citation>
    <scope>NUCLEOTIDE SEQUENCE [LARGE SCALE GENOMIC DNA]</scope>
    <source>
        <strain evidence="1 2">NRRL Y-2026</strain>
    </source>
</reference>
<protein>
    <submittedName>
        <fullName evidence="1">Uncharacterized protein</fullName>
    </submittedName>
</protein>